<evidence type="ECO:0000256" key="10">
    <source>
        <dbReference type="ARBA" id="ARBA00023077"/>
    </source>
</evidence>
<dbReference type="GO" id="GO:0015891">
    <property type="term" value="P:siderophore transport"/>
    <property type="evidence" value="ECO:0007669"/>
    <property type="project" value="InterPro"/>
</dbReference>
<evidence type="ECO:0000259" key="18">
    <source>
        <dbReference type="Pfam" id="PF07715"/>
    </source>
</evidence>
<dbReference type="Pfam" id="PF00593">
    <property type="entry name" value="TonB_dep_Rec_b-barrel"/>
    <property type="match status" value="1"/>
</dbReference>
<dbReference type="Proteomes" id="UP000008888">
    <property type="component" value="Chromosome"/>
</dbReference>
<evidence type="ECO:0000256" key="16">
    <source>
        <dbReference type="SAM" id="SignalP"/>
    </source>
</evidence>
<keyword evidence="6 14" id="KW-0812">Transmembrane</keyword>
<dbReference type="NCBIfam" id="TIGR01783">
    <property type="entry name" value="TonB-siderophor"/>
    <property type="match status" value="1"/>
</dbReference>
<feature type="signal peptide" evidence="16">
    <location>
        <begin position="1"/>
        <end position="23"/>
    </location>
</feature>
<keyword evidence="9" id="KW-0406">Ion transport</keyword>
<dbReference type="Pfam" id="PF07715">
    <property type="entry name" value="Plug"/>
    <property type="match status" value="1"/>
</dbReference>
<keyword evidence="13 14" id="KW-0998">Cell outer membrane</keyword>
<proteinExistence type="inferred from homology"/>
<evidence type="ECO:0000256" key="7">
    <source>
        <dbReference type="ARBA" id="ARBA00022729"/>
    </source>
</evidence>
<dbReference type="Gene3D" id="2.40.170.20">
    <property type="entry name" value="TonB-dependent receptor, beta-barrel domain"/>
    <property type="match status" value="1"/>
</dbReference>
<evidence type="ECO:0000256" key="3">
    <source>
        <dbReference type="ARBA" id="ARBA00022448"/>
    </source>
</evidence>
<keyword evidence="4 14" id="KW-1134">Transmembrane beta strand</keyword>
<evidence type="ECO:0000259" key="17">
    <source>
        <dbReference type="Pfam" id="PF00593"/>
    </source>
</evidence>
<reference key="2">
    <citation type="submission" date="2011-05" db="EMBL/GenBank/DDBJ databases">
        <title>Complete genome sequence of the aerobic marine methanotroph Methylomonas methanica MC09.</title>
        <authorList>
            <person name="Boden R."/>
            <person name="Cunliffe M."/>
            <person name="Scanlan J."/>
            <person name="Moussard H."/>
            <person name="Kits K.D."/>
            <person name="Klotz M."/>
            <person name="Jetten M."/>
            <person name="Vuilleumier S."/>
            <person name="Han J."/>
            <person name="Peters L."/>
            <person name="Mikhailova N."/>
            <person name="Teshima H."/>
            <person name="Tapia R."/>
            <person name="Kyrpides N."/>
            <person name="Ivanova N."/>
            <person name="Pagani I."/>
            <person name="Cheng J.-F."/>
            <person name="Goodwin L."/>
            <person name="Han C."/>
            <person name="Hauser L."/>
            <person name="Land M."/>
            <person name="Lapidus A."/>
            <person name="Lucas S."/>
            <person name="Pitluck S."/>
            <person name="Woyke T."/>
            <person name="Stein L.Y."/>
            <person name="Murrell C."/>
        </authorList>
    </citation>
    <scope>NUCLEOTIDE SEQUENCE</scope>
    <source>
        <strain>MC09</strain>
    </source>
</reference>
<feature type="domain" description="TonB-dependent receptor-like beta-barrel" evidence="17">
    <location>
        <begin position="231"/>
        <end position="650"/>
    </location>
</feature>
<dbReference type="InterPro" id="IPR012910">
    <property type="entry name" value="Plug_dom"/>
</dbReference>
<dbReference type="SUPFAM" id="SSF56935">
    <property type="entry name" value="Porins"/>
    <property type="match status" value="1"/>
</dbReference>
<evidence type="ECO:0000256" key="8">
    <source>
        <dbReference type="ARBA" id="ARBA00023004"/>
    </source>
</evidence>
<keyword evidence="11 14" id="KW-0472">Membrane</keyword>
<dbReference type="KEGG" id="mmt:Metme_3854"/>
<dbReference type="PANTHER" id="PTHR32552">
    <property type="entry name" value="FERRICHROME IRON RECEPTOR-RELATED"/>
    <property type="match status" value="1"/>
</dbReference>
<evidence type="ECO:0000256" key="11">
    <source>
        <dbReference type="ARBA" id="ARBA00023136"/>
    </source>
</evidence>
<dbReference type="CDD" id="cd01347">
    <property type="entry name" value="ligand_gated_channel"/>
    <property type="match status" value="1"/>
</dbReference>
<evidence type="ECO:0000313" key="20">
    <source>
        <dbReference type="Proteomes" id="UP000008888"/>
    </source>
</evidence>
<evidence type="ECO:0000256" key="12">
    <source>
        <dbReference type="ARBA" id="ARBA00023170"/>
    </source>
</evidence>
<dbReference type="Gene3D" id="2.170.130.10">
    <property type="entry name" value="TonB-dependent receptor, plug domain"/>
    <property type="match status" value="1"/>
</dbReference>
<dbReference type="InterPro" id="IPR036942">
    <property type="entry name" value="Beta-barrel_TonB_sf"/>
</dbReference>
<dbReference type="InterPro" id="IPR010105">
    <property type="entry name" value="TonB_sidphr_rcpt"/>
</dbReference>
<organism evidence="19 20">
    <name type="scientific">Methylomonas methanica (strain DSM 25384 / MC09)</name>
    <dbReference type="NCBI Taxonomy" id="857087"/>
    <lineage>
        <taxon>Bacteria</taxon>
        <taxon>Pseudomonadati</taxon>
        <taxon>Pseudomonadota</taxon>
        <taxon>Gammaproteobacteria</taxon>
        <taxon>Methylococcales</taxon>
        <taxon>Methylococcaceae</taxon>
        <taxon>Methylomonas</taxon>
    </lineage>
</organism>
<keyword evidence="12 19" id="KW-0675">Receptor</keyword>
<gene>
    <name evidence="19" type="ordered locus">Metme_3854</name>
</gene>
<dbReference type="GO" id="GO:0015344">
    <property type="term" value="F:siderophore uptake transmembrane transporter activity"/>
    <property type="evidence" value="ECO:0007669"/>
    <property type="project" value="TreeGrafter"/>
</dbReference>
<dbReference type="InterPro" id="IPR039426">
    <property type="entry name" value="TonB-dep_rcpt-like"/>
</dbReference>
<accession>F9ZXQ3</accession>
<dbReference type="GO" id="GO:0038023">
    <property type="term" value="F:signaling receptor activity"/>
    <property type="evidence" value="ECO:0007669"/>
    <property type="project" value="InterPro"/>
</dbReference>
<dbReference type="EMBL" id="CP002738">
    <property type="protein sequence ID" value="AEG02208.1"/>
    <property type="molecule type" value="Genomic_DNA"/>
</dbReference>
<dbReference type="HOGENOM" id="CLU_008287_9_4_6"/>
<keyword evidence="8" id="KW-0408">Iron</keyword>
<comment type="similarity">
    <text evidence="2 14 15">Belongs to the TonB-dependent receptor family.</text>
</comment>
<evidence type="ECO:0000256" key="6">
    <source>
        <dbReference type="ARBA" id="ARBA00022692"/>
    </source>
</evidence>
<sequence>MILNIKKPPLFMLCVFASHSVYADPMPNILEDIVVTETANSAYLSERSGSVTRTSAPILSTPYSVGVVNQPLLQDSLSYRLEDVAQFVSGVQASSADSGFNTDLRIRGFTTGGSAYLDGVLDNQRFQVRDLALIERVDILKGHSSVLYGSGSPGGTVNYVTKKPQARVAHQLSFATGSYDFNRLVADSTGPLNADKTLLYRVIATGQLSNSFMENVTNDRATIAPSLTWLYAEGGVLNLGFEYGYQNQPYRFDNVYTQNRVVFDQSYVDPRARSDRHYWRFSTALDQQLSKTWSLHFASHYFHVERDDVLLGFFTFVTPTTVSGYYRDIHDHYDQYSLRGEVHGEFEALGKHHWISGVERNDANDRLHSRRRIGGFTLNVFNPDFNHPLPSATRLDTGFKQVEYGFYSNDQVDLNDYWHVSGGLRYSLFDNDSSRNDVSTNLNQQGAMTYSGGVSFTPLPDLAGYYGYSQSFQANTATDHNLQVLPAKQGELHEVGVKTQWLDKRLGINAAVYRLQQSNLPGRDPVDPDYSVAIGKIHSHGFEFESVGQITQRLQLLANYSWIEAKFGGGTALKGNTFRSTPKHSSSAWAMYELPLALPGRLHLGGGLTYVGRRFGDDANSFKVPGYVRTDLSAHYQIDKLDFRIKVENLFDKRYVSSSIYDDTVIQGNRLLFQFLASIRFD</sequence>
<keyword evidence="5" id="KW-0410">Iron transport</keyword>
<dbReference type="InterPro" id="IPR000531">
    <property type="entry name" value="Beta-barrel_TonB"/>
</dbReference>
<evidence type="ECO:0000256" key="2">
    <source>
        <dbReference type="ARBA" id="ARBA00009810"/>
    </source>
</evidence>
<evidence type="ECO:0000256" key="1">
    <source>
        <dbReference type="ARBA" id="ARBA00004571"/>
    </source>
</evidence>
<feature type="domain" description="TonB-dependent receptor plug" evidence="18">
    <location>
        <begin position="59"/>
        <end position="156"/>
    </location>
</feature>
<dbReference type="eggNOG" id="COG4774">
    <property type="taxonomic scope" value="Bacteria"/>
</dbReference>
<dbReference type="AlphaFoldDB" id="F9ZXQ3"/>
<dbReference type="PANTHER" id="PTHR32552:SF68">
    <property type="entry name" value="FERRICHROME OUTER MEMBRANE TRANSPORTER_PHAGE RECEPTOR"/>
    <property type="match status" value="1"/>
</dbReference>
<keyword evidence="3 14" id="KW-0813">Transport</keyword>
<keyword evidence="10 15" id="KW-0798">TonB box</keyword>
<evidence type="ECO:0000256" key="4">
    <source>
        <dbReference type="ARBA" id="ARBA00022452"/>
    </source>
</evidence>
<evidence type="ECO:0000313" key="19">
    <source>
        <dbReference type="EMBL" id="AEG02208.1"/>
    </source>
</evidence>
<evidence type="ECO:0000256" key="13">
    <source>
        <dbReference type="ARBA" id="ARBA00023237"/>
    </source>
</evidence>
<dbReference type="InterPro" id="IPR037066">
    <property type="entry name" value="Plug_dom_sf"/>
</dbReference>
<reference evidence="20" key="3">
    <citation type="submission" date="2011-05" db="EMBL/GenBank/DDBJ databases">
        <title>Complete sequence of Methylomonas methanica MC09.</title>
        <authorList>
            <consortium name="US DOE Joint Genome Institute"/>
            <person name="Lucas S."/>
            <person name="Han J."/>
            <person name="Lapidus A."/>
            <person name="Cheng J.-F."/>
            <person name="Goodwin L."/>
            <person name="Pitluck S."/>
            <person name="Peters L."/>
            <person name="Mikhailova N."/>
            <person name="Teshima H."/>
            <person name="Han C."/>
            <person name="Tapia R."/>
            <person name="Land M."/>
            <person name="Hauser L."/>
            <person name="Kyrpides N."/>
            <person name="Ivanova N."/>
            <person name="Pagani I."/>
            <person name="Stein L."/>
            <person name="Woyke T."/>
        </authorList>
    </citation>
    <scope>NUCLEOTIDE SEQUENCE [LARGE SCALE GENOMIC DNA]</scope>
    <source>
        <strain evidence="20">MC09</strain>
    </source>
</reference>
<evidence type="ECO:0000256" key="15">
    <source>
        <dbReference type="RuleBase" id="RU003357"/>
    </source>
</evidence>
<evidence type="ECO:0000256" key="14">
    <source>
        <dbReference type="PROSITE-ProRule" id="PRU01360"/>
    </source>
</evidence>
<name>F9ZXQ3_METMM</name>
<dbReference type="STRING" id="857087.Metme_3854"/>
<evidence type="ECO:0000256" key="9">
    <source>
        <dbReference type="ARBA" id="ARBA00023065"/>
    </source>
</evidence>
<keyword evidence="20" id="KW-1185">Reference proteome</keyword>
<evidence type="ECO:0000256" key="5">
    <source>
        <dbReference type="ARBA" id="ARBA00022496"/>
    </source>
</evidence>
<reference evidence="19 20" key="1">
    <citation type="journal article" date="2011" name="J. Bacteriol.">
        <title>Complete Genome Sequence of the Aerobic Marine Methanotroph Methylomonas methanica MC09.</title>
        <authorList>
            <person name="Boden R."/>
            <person name="Cunliffe M."/>
            <person name="Scanlan J."/>
            <person name="Moussard H."/>
            <person name="Kits K.D."/>
            <person name="Klotz M.G."/>
            <person name="Jetten M.S."/>
            <person name="Vuilleumier S."/>
            <person name="Han J."/>
            <person name="Peters L."/>
            <person name="Mikhailova N."/>
            <person name="Teshima H."/>
            <person name="Tapia R."/>
            <person name="Kyrpides N."/>
            <person name="Ivanova N."/>
            <person name="Pagani I."/>
            <person name="Cheng J.F."/>
            <person name="Goodwin L."/>
            <person name="Han C."/>
            <person name="Hauser L."/>
            <person name="Land M.L."/>
            <person name="Lapidus A."/>
            <person name="Lucas S."/>
            <person name="Pitluck S."/>
            <person name="Woyke T."/>
            <person name="Stein L."/>
            <person name="Murrell J.C."/>
        </authorList>
    </citation>
    <scope>NUCLEOTIDE SEQUENCE [LARGE SCALE GENOMIC DNA]</scope>
    <source>
        <strain evidence="19 20">MC09</strain>
    </source>
</reference>
<keyword evidence="7 16" id="KW-0732">Signal</keyword>
<protein>
    <submittedName>
        <fullName evidence="19">TonB-dependent siderophore receptor</fullName>
    </submittedName>
</protein>
<dbReference type="PROSITE" id="PS52016">
    <property type="entry name" value="TONB_DEPENDENT_REC_3"/>
    <property type="match status" value="1"/>
</dbReference>
<dbReference type="GO" id="GO:0009279">
    <property type="term" value="C:cell outer membrane"/>
    <property type="evidence" value="ECO:0007669"/>
    <property type="project" value="UniProtKB-SubCell"/>
</dbReference>
<feature type="chain" id="PRO_5003392912" evidence="16">
    <location>
        <begin position="24"/>
        <end position="682"/>
    </location>
</feature>
<comment type="subcellular location">
    <subcellularLocation>
        <location evidence="1 14">Cell outer membrane</location>
        <topology evidence="1 14">Multi-pass membrane protein</topology>
    </subcellularLocation>
</comment>